<accession>A0ACC1IZI3</accession>
<dbReference type="Proteomes" id="UP001150603">
    <property type="component" value="Unassembled WGS sequence"/>
</dbReference>
<comment type="caution">
    <text evidence="1">The sequence shown here is derived from an EMBL/GenBank/DDBJ whole genome shotgun (WGS) entry which is preliminary data.</text>
</comment>
<name>A0ACC1IZI3_9FUNG</name>
<gene>
    <name evidence="1" type="ORF">FBU59_006540</name>
</gene>
<keyword evidence="2" id="KW-1185">Reference proteome</keyword>
<protein>
    <submittedName>
        <fullName evidence="1">Uncharacterized protein</fullName>
    </submittedName>
</protein>
<proteinExistence type="predicted"/>
<evidence type="ECO:0000313" key="1">
    <source>
        <dbReference type="EMBL" id="KAJ1931941.1"/>
    </source>
</evidence>
<dbReference type="EMBL" id="JANBPW010005765">
    <property type="protein sequence ID" value="KAJ1931941.1"/>
    <property type="molecule type" value="Genomic_DNA"/>
</dbReference>
<reference evidence="1" key="1">
    <citation type="submission" date="2022-07" db="EMBL/GenBank/DDBJ databases">
        <title>Phylogenomic reconstructions and comparative analyses of Kickxellomycotina fungi.</title>
        <authorList>
            <person name="Reynolds N.K."/>
            <person name="Stajich J.E."/>
            <person name="Barry K."/>
            <person name="Grigoriev I.V."/>
            <person name="Crous P."/>
            <person name="Smith M.E."/>
        </authorList>
    </citation>
    <scope>NUCLEOTIDE SEQUENCE</scope>
    <source>
        <strain evidence="1">NRRL 5244</strain>
    </source>
</reference>
<organism evidence="1 2">
    <name type="scientific">Linderina macrospora</name>
    <dbReference type="NCBI Taxonomy" id="4868"/>
    <lineage>
        <taxon>Eukaryota</taxon>
        <taxon>Fungi</taxon>
        <taxon>Fungi incertae sedis</taxon>
        <taxon>Zoopagomycota</taxon>
        <taxon>Kickxellomycotina</taxon>
        <taxon>Kickxellomycetes</taxon>
        <taxon>Kickxellales</taxon>
        <taxon>Kickxellaceae</taxon>
        <taxon>Linderina</taxon>
    </lineage>
</organism>
<evidence type="ECO:0000313" key="2">
    <source>
        <dbReference type="Proteomes" id="UP001150603"/>
    </source>
</evidence>
<sequence>MDSNTADRPVNLIIRFPFKRPADFRPPTITEHSHRTLEEQVWRYLLSIPGQRQPLDILSEIEEDEVTFDWGLLAQELSAPLHDVLAAAASLFERHVGRSLKLADSEVQITARSAVEQFTAYTREAQQSPPKAAASKSPKEDSGSGLDDPVDTQDLENAGLRSVESLGGQSEAPSPVVELSTTTPPAETSLEASIREAVDSDHSMRTASAVAARISLAQRSMEPDRGAAMSYQGRNRESPLSFRGSPMEPRSLQQWRNESGGRVESVRMRSAEASAEASASKQVDPNVSEVQIAGDPVEEQKSASSMGSFSDLSDSSITESALQDALISEAMNASTTGMSSMLR</sequence>
<feature type="non-terminal residue" evidence="1">
    <location>
        <position position="343"/>
    </location>
</feature>